<protein>
    <submittedName>
        <fullName evidence="1">Uncharacterized protein</fullName>
    </submittedName>
</protein>
<dbReference type="Proteomes" id="UP000218231">
    <property type="component" value="Unassembled WGS sequence"/>
</dbReference>
<dbReference type="AlphaFoldDB" id="A0A2A2JAP5"/>
<reference evidence="1 2" key="1">
    <citation type="journal article" date="2017" name="Curr. Biol.">
        <title>Genome architecture and evolution of a unichromosomal asexual nematode.</title>
        <authorList>
            <person name="Fradin H."/>
            <person name="Zegar C."/>
            <person name="Gutwein M."/>
            <person name="Lucas J."/>
            <person name="Kovtun M."/>
            <person name="Corcoran D."/>
            <person name="Baugh L.R."/>
            <person name="Kiontke K."/>
            <person name="Gunsalus K."/>
            <person name="Fitch D.H."/>
            <person name="Piano F."/>
        </authorList>
    </citation>
    <scope>NUCLEOTIDE SEQUENCE [LARGE SCALE GENOMIC DNA]</scope>
    <source>
        <strain evidence="1">PF1309</strain>
    </source>
</reference>
<comment type="caution">
    <text evidence="1">The sequence shown here is derived from an EMBL/GenBank/DDBJ whole genome shotgun (WGS) entry which is preliminary data.</text>
</comment>
<accession>A0A2A2JAP5</accession>
<dbReference type="EMBL" id="LIAE01010562">
    <property type="protein sequence ID" value="PAV58715.1"/>
    <property type="molecule type" value="Genomic_DNA"/>
</dbReference>
<organism evidence="1 2">
    <name type="scientific">Diploscapter pachys</name>
    <dbReference type="NCBI Taxonomy" id="2018661"/>
    <lineage>
        <taxon>Eukaryota</taxon>
        <taxon>Metazoa</taxon>
        <taxon>Ecdysozoa</taxon>
        <taxon>Nematoda</taxon>
        <taxon>Chromadorea</taxon>
        <taxon>Rhabditida</taxon>
        <taxon>Rhabditina</taxon>
        <taxon>Rhabditomorpha</taxon>
        <taxon>Rhabditoidea</taxon>
        <taxon>Rhabditidae</taxon>
        <taxon>Diploscapter</taxon>
    </lineage>
</organism>
<evidence type="ECO:0000313" key="1">
    <source>
        <dbReference type="EMBL" id="PAV58715.1"/>
    </source>
</evidence>
<proteinExistence type="predicted"/>
<gene>
    <name evidence="1" type="ORF">WR25_04010</name>
</gene>
<evidence type="ECO:0000313" key="2">
    <source>
        <dbReference type="Proteomes" id="UP000218231"/>
    </source>
</evidence>
<name>A0A2A2JAP5_9BILA</name>
<sequence length="123" mass="13791">MWTGKCSDRLFGIARQWLAECRCSCSCSGRSTGTNCSCCSGIRMTADTDSGSWAGKKACTEAGTEEFCCCGRVMRRPHCCWQLDPQLDWQALLDPQELLHCCMQTGTHCDEPPQQEFELELQH</sequence>
<keyword evidence="2" id="KW-1185">Reference proteome</keyword>